<dbReference type="SUPFAM" id="SSF109843">
    <property type="entry name" value="CAPPD, an extracellular domain of amyloid beta A4 protein"/>
    <property type="match status" value="1"/>
</dbReference>
<evidence type="ECO:0000256" key="5">
    <source>
        <dbReference type="ARBA" id="ARBA00022989"/>
    </source>
</evidence>
<dbReference type="SUPFAM" id="SSF89811">
    <property type="entry name" value="Amyloid beta a4 protein copper binding domain (domain 2)"/>
    <property type="match status" value="1"/>
</dbReference>
<dbReference type="AlphaFoldDB" id="A0A8C4Y3S2"/>
<dbReference type="GO" id="GO:0007409">
    <property type="term" value="P:axonogenesis"/>
    <property type="evidence" value="ECO:0007669"/>
    <property type="project" value="TreeGrafter"/>
</dbReference>
<dbReference type="PANTHER" id="PTHR23103">
    <property type="entry name" value="ALZHEIMER'S DISEASE BETA-AMYLOID RELATED"/>
    <property type="match status" value="1"/>
</dbReference>
<dbReference type="Gene3D" id="4.10.410.10">
    <property type="entry name" value="Pancreatic trypsin inhibitor Kunitz domain"/>
    <property type="match status" value="1"/>
</dbReference>
<dbReference type="PROSITE" id="PS00280">
    <property type="entry name" value="BPTI_KUNITZ_1"/>
    <property type="match status" value="1"/>
</dbReference>
<dbReference type="PROSITE" id="PS50279">
    <property type="entry name" value="BPTI_KUNITZ_2"/>
    <property type="match status" value="1"/>
</dbReference>
<keyword evidence="5 12" id="KW-1133">Transmembrane helix</keyword>
<dbReference type="OrthoDB" id="6147836at2759"/>
<dbReference type="GO" id="GO:0004867">
    <property type="term" value="F:serine-type endopeptidase inhibitor activity"/>
    <property type="evidence" value="ECO:0007669"/>
    <property type="project" value="InterPro"/>
</dbReference>
<dbReference type="Pfam" id="PF02177">
    <property type="entry name" value="APP_N"/>
    <property type="match status" value="1"/>
</dbReference>
<dbReference type="Proteomes" id="UP000694390">
    <property type="component" value="Chromosome 19"/>
</dbReference>
<dbReference type="GeneTree" id="ENSGT00530000063252"/>
<keyword evidence="4" id="KW-0732">Signal</keyword>
<evidence type="ECO:0000256" key="2">
    <source>
        <dbReference type="ARBA" id="ARBA00022692"/>
    </source>
</evidence>
<feature type="compositionally biased region" description="Acidic residues" evidence="11">
    <location>
        <begin position="172"/>
        <end position="200"/>
    </location>
</feature>
<evidence type="ECO:0000259" key="14">
    <source>
        <dbReference type="PROSITE" id="PS51869"/>
    </source>
</evidence>
<evidence type="ECO:0000256" key="4">
    <source>
        <dbReference type="ARBA" id="ARBA00022729"/>
    </source>
</evidence>
<feature type="transmembrane region" description="Helical" evidence="12">
    <location>
        <begin position="618"/>
        <end position="640"/>
    </location>
</feature>
<evidence type="ECO:0000256" key="8">
    <source>
        <dbReference type="ARBA" id="ARBA00023157"/>
    </source>
</evidence>
<dbReference type="InterPro" id="IPR015849">
    <property type="entry name" value="Amyloid_glyco_heparin-bd"/>
</dbReference>
<comment type="similarity">
    <text evidence="10">Belongs to the APP family.</text>
</comment>
<dbReference type="InterPro" id="IPR036454">
    <property type="entry name" value="Amyloid_glyco_heparin-bd_sf"/>
</dbReference>
<keyword evidence="9" id="KW-0325">Glycoprotein</keyword>
<evidence type="ECO:0000259" key="15">
    <source>
        <dbReference type="PROSITE" id="PS51870"/>
    </source>
</evidence>
<feature type="region of interest" description="Disordered" evidence="11">
    <location>
        <begin position="148"/>
        <end position="202"/>
    </location>
</feature>
<dbReference type="Gene3D" id="6.10.250.1670">
    <property type="match status" value="1"/>
</dbReference>
<dbReference type="GO" id="GO:0007417">
    <property type="term" value="P:central nervous system development"/>
    <property type="evidence" value="ECO:0007669"/>
    <property type="project" value="TreeGrafter"/>
</dbReference>
<evidence type="ECO:0000256" key="1">
    <source>
        <dbReference type="ARBA" id="ARBA00004479"/>
    </source>
</evidence>
<dbReference type="InterPro" id="IPR020901">
    <property type="entry name" value="Prtase_inh_Kunz-CS"/>
</dbReference>
<dbReference type="PROSITE" id="PS51869">
    <property type="entry name" value="APP_E1"/>
    <property type="match status" value="1"/>
</dbReference>
<protein>
    <submittedName>
        <fullName evidence="16">Amyloid beta like protein 2</fullName>
    </submittedName>
</protein>
<dbReference type="GO" id="GO:0046914">
    <property type="term" value="F:transition metal ion binding"/>
    <property type="evidence" value="ECO:0007669"/>
    <property type="project" value="InterPro"/>
</dbReference>
<evidence type="ECO:0000256" key="3">
    <source>
        <dbReference type="ARBA" id="ARBA00022723"/>
    </source>
</evidence>
<dbReference type="GO" id="GO:0008201">
    <property type="term" value="F:heparin binding"/>
    <property type="evidence" value="ECO:0007669"/>
    <property type="project" value="UniProtKB-UniRule"/>
</dbReference>
<dbReference type="InterPro" id="IPR008154">
    <property type="entry name" value="Amyloid_glyco_extra"/>
</dbReference>
<dbReference type="InterPro" id="IPR011993">
    <property type="entry name" value="PH-like_dom_sf"/>
</dbReference>
<sequence length="687" mass="79060">MFCGKLNMHVNIQTGKWEPDTSGTKSCFGTKEEILQYCEEIYPELQITNVVEANQPVSIDNWCKKGKKQCKGHTHIVVPYKCLVGEFVSDVLLVPENHQHWHTVAKEACLTEGMILHSYGMLLPCGVDQFHGTEYVCCPQTKIVDEALSQEEEDEDEDEDDDYDLYKSEFPTEPDVEEFTGTAVEEDEEEEDEEEEEVVEDRDYYYDNYKVDDYNEETPTESSNDRSLSEKEMISDMKAVCSQEAMTGPCRAVMPRWYFDLYKRKCIRFIYGGCGGNRNNFESEEYCMAVCKKMIPPTPVPTDDVDVYFETPADDNEHARFQKAKEQLEVRHHNRMDRVKKEWEEAEYESKNLPKAERQTLIQHFQAMVKSLEKEAASEKQQLVETHLARVEAMLNDRRRIALENYLAALQADPPRPHRILQALKRYVRAENKDRLHTVRHYQHVLAVDPEKAAQMKSQVMTHLHVIEERMNQSLSLLYKVPYVAEEIQDEIDELLQEQRADMDQFTSSISESQVDVRVSSEESEEIPLQEGKPFRPFQVKTFPAVPGNEGSGMADLDGLIGAEEKVINSKNKVDENVVIDETLDVKEMIFNAERVGGLMDEPVCISLREDFSLSSSALIGLLVIAVAIATVIVISLVMLRKRQYGTISHGIVEVDPMLTPEERHLNKMQNHGYENPTYKYLEQMQI</sequence>
<evidence type="ECO:0000259" key="13">
    <source>
        <dbReference type="PROSITE" id="PS50279"/>
    </source>
</evidence>
<gene>
    <name evidence="16" type="primary">APLP2</name>
</gene>
<dbReference type="PANTHER" id="PTHR23103:SF14">
    <property type="entry name" value="AMYLOID BETA PRECURSOR LIKE PROTEIN 2"/>
    <property type="match status" value="1"/>
</dbReference>
<comment type="subcellular location">
    <subcellularLocation>
        <location evidence="1">Membrane</location>
        <topology evidence="1">Single-pass type I membrane protein</topology>
    </subcellularLocation>
</comment>
<keyword evidence="6" id="KW-0186">Copper</keyword>
<dbReference type="InterPro" id="IPR036669">
    <property type="entry name" value="Amyloid_Cu-bd_sf"/>
</dbReference>
<dbReference type="SUPFAM" id="SSF57362">
    <property type="entry name" value="BPTI-like"/>
    <property type="match status" value="1"/>
</dbReference>
<dbReference type="Pfam" id="PF00014">
    <property type="entry name" value="Kunitz_BPTI"/>
    <property type="match status" value="1"/>
</dbReference>
<feature type="disulfide bond" evidence="10">
    <location>
        <begin position="63"/>
        <end position="70"/>
    </location>
</feature>
<dbReference type="InterPro" id="IPR019744">
    <property type="entry name" value="APP_CUBD_CS"/>
</dbReference>
<keyword evidence="17" id="KW-1185">Reference proteome</keyword>
<comment type="caution">
    <text evidence="10">Lacks conserved residue(s) required for the propagation of feature annotation.</text>
</comment>
<dbReference type="SUPFAM" id="SSF56491">
    <property type="entry name" value="A heparin-binding domain"/>
    <property type="match status" value="1"/>
</dbReference>
<feature type="compositionally biased region" description="Acidic residues" evidence="11">
    <location>
        <begin position="148"/>
        <end position="163"/>
    </location>
</feature>
<evidence type="ECO:0000256" key="7">
    <source>
        <dbReference type="ARBA" id="ARBA00023136"/>
    </source>
</evidence>
<dbReference type="PRINTS" id="PR00759">
    <property type="entry name" value="BASICPTASE"/>
</dbReference>
<organism evidence="16 17">
    <name type="scientific">Gopherus evgoodei</name>
    <name type="common">Goodes thornscrub tortoise</name>
    <dbReference type="NCBI Taxonomy" id="1825980"/>
    <lineage>
        <taxon>Eukaryota</taxon>
        <taxon>Metazoa</taxon>
        <taxon>Chordata</taxon>
        <taxon>Craniata</taxon>
        <taxon>Vertebrata</taxon>
        <taxon>Euteleostomi</taxon>
        <taxon>Archelosauria</taxon>
        <taxon>Testudinata</taxon>
        <taxon>Testudines</taxon>
        <taxon>Cryptodira</taxon>
        <taxon>Durocryptodira</taxon>
        <taxon>Testudinoidea</taxon>
        <taxon>Testudinidae</taxon>
        <taxon>Gopherus</taxon>
    </lineage>
</organism>
<dbReference type="InterPro" id="IPR002223">
    <property type="entry name" value="Kunitz_BPTI"/>
</dbReference>
<evidence type="ECO:0000256" key="10">
    <source>
        <dbReference type="PROSITE-ProRule" id="PRU01217"/>
    </source>
</evidence>
<dbReference type="GO" id="GO:0016020">
    <property type="term" value="C:membrane"/>
    <property type="evidence" value="ECO:0007669"/>
    <property type="project" value="UniProtKB-SubCell"/>
</dbReference>
<evidence type="ECO:0000256" key="12">
    <source>
        <dbReference type="SAM" id="Phobius"/>
    </source>
</evidence>
<dbReference type="PROSITE" id="PS00320">
    <property type="entry name" value="APP_INTRA"/>
    <property type="match status" value="1"/>
</dbReference>
<dbReference type="Pfam" id="PF12925">
    <property type="entry name" value="APP_E2"/>
    <property type="match status" value="1"/>
</dbReference>
<keyword evidence="3" id="KW-0479">Metal-binding</keyword>
<keyword evidence="8 10" id="KW-1015">Disulfide bond</keyword>
<dbReference type="GO" id="GO:0012505">
    <property type="term" value="C:endomembrane system"/>
    <property type="evidence" value="ECO:0007669"/>
    <property type="project" value="UniProtKB-ARBA"/>
</dbReference>
<dbReference type="Gene3D" id="1.20.120.770">
    <property type="entry name" value="Amyloid precursor protein, E2 domain"/>
    <property type="match status" value="1"/>
</dbReference>
<dbReference type="InterPro" id="IPR036880">
    <property type="entry name" value="Kunitz_BPTI_sf"/>
</dbReference>
<dbReference type="Gene3D" id="3.90.570.10">
    <property type="entry name" value="Amyloidogenic glycoprotein, heparin-binding domain"/>
    <property type="match status" value="1"/>
</dbReference>
<dbReference type="PROSITE" id="PS00319">
    <property type="entry name" value="APP_CUBD"/>
    <property type="match status" value="1"/>
</dbReference>
<evidence type="ECO:0000256" key="9">
    <source>
        <dbReference type="ARBA" id="ARBA00023180"/>
    </source>
</evidence>
<dbReference type="InterPro" id="IPR008155">
    <property type="entry name" value="Amyloid_glyco"/>
</dbReference>
<feature type="domain" description="E2" evidence="15">
    <location>
        <begin position="304"/>
        <end position="495"/>
    </location>
</feature>
<keyword evidence="2 12" id="KW-0812">Transmembrane</keyword>
<dbReference type="PROSITE" id="PS51870">
    <property type="entry name" value="APP_E2"/>
    <property type="match status" value="1"/>
</dbReference>
<dbReference type="SMART" id="SM00006">
    <property type="entry name" value="A4_EXTRA"/>
    <property type="match status" value="1"/>
</dbReference>
<reference evidence="16" key="1">
    <citation type="submission" date="2019-06" db="EMBL/GenBank/DDBJ databases">
        <title>G10K-VGP Goodes thornscrub tortoise genome, primary haplotype.</title>
        <authorList>
            <person name="Murphy B."/>
            <person name="Edwards T."/>
            <person name="Rhie A."/>
            <person name="Koren S."/>
            <person name="Phillippy A."/>
            <person name="Fedrigo O."/>
            <person name="Haase B."/>
            <person name="Mountcastle J."/>
            <person name="Lewin H."/>
            <person name="Damas J."/>
            <person name="Howe K."/>
            <person name="Formenti G."/>
            <person name="Myers G."/>
            <person name="Durbin R."/>
            <person name="Jarvis E.D."/>
        </authorList>
    </citation>
    <scope>NUCLEOTIDE SEQUENCE [LARGE SCALE GENOMIC DNA]</scope>
</reference>
<feature type="region of interest" description="GFLD subdomain" evidence="10">
    <location>
        <begin position="1"/>
        <end position="88"/>
    </location>
</feature>
<dbReference type="InterPro" id="IPR019745">
    <property type="entry name" value="Amyloid_glyco_intracell_CS"/>
</dbReference>
<feature type="domain" description="E1" evidence="14">
    <location>
        <begin position="1"/>
        <end position="140"/>
    </location>
</feature>
<dbReference type="Gene3D" id="2.30.29.30">
    <property type="entry name" value="Pleckstrin-homology domain (PH domain)/Phosphotyrosine-binding domain (PTB)"/>
    <property type="match status" value="1"/>
</dbReference>
<dbReference type="Gene3D" id="3.30.1490.140">
    <property type="entry name" value="Amyloidogenic glycoprotein, copper-binding domain"/>
    <property type="match status" value="1"/>
</dbReference>
<proteinExistence type="inferred from homology"/>
<dbReference type="FunFam" id="4.10.410.10:FF:000003">
    <property type="entry name" value="amyloid-like protein 2 isoform X1"/>
    <property type="match status" value="1"/>
</dbReference>
<feature type="disulfide bond" evidence="10">
    <location>
        <begin position="38"/>
        <end position="82"/>
    </location>
</feature>
<keyword evidence="7 12" id="KW-0472">Membrane</keyword>
<dbReference type="InterPro" id="IPR024329">
    <property type="entry name" value="Amyloid_glyco_E2_domain"/>
</dbReference>
<feature type="domain" description="BPTI/Kunitz inhibitor" evidence="13">
    <location>
        <begin position="241"/>
        <end position="291"/>
    </location>
</feature>
<dbReference type="CDD" id="cd21709">
    <property type="entry name" value="JMTM_APLP2"/>
    <property type="match status" value="1"/>
</dbReference>
<dbReference type="CDD" id="cd22607">
    <property type="entry name" value="Kunitz_ABPP-like"/>
    <property type="match status" value="1"/>
</dbReference>
<reference evidence="16" key="3">
    <citation type="submission" date="2025-09" db="UniProtKB">
        <authorList>
            <consortium name="Ensembl"/>
        </authorList>
    </citation>
    <scope>IDENTIFICATION</scope>
</reference>
<accession>A0A8C4Y3S2</accession>
<dbReference type="InterPro" id="IPR019543">
    <property type="entry name" value="APP_amyloid_C"/>
</dbReference>
<dbReference type="InterPro" id="IPR036176">
    <property type="entry name" value="E2_sf"/>
</dbReference>
<dbReference type="Ensembl" id="ENSGEVT00005018371.1">
    <property type="protein sequence ID" value="ENSGEVP00005017486.1"/>
    <property type="gene ID" value="ENSGEVG00005011061.1"/>
</dbReference>
<dbReference type="Pfam" id="PF10515">
    <property type="entry name" value="APP_amyloid"/>
    <property type="match status" value="1"/>
</dbReference>
<dbReference type="PRINTS" id="PR00203">
    <property type="entry name" value="AMYLOIDA4"/>
</dbReference>
<dbReference type="SMART" id="SM00131">
    <property type="entry name" value="KU"/>
    <property type="match status" value="1"/>
</dbReference>
<feature type="region of interest" description="CuBD subdomain" evidence="10">
    <location>
        <begin position="96"/>
        <end position="140"/>
    </location>
</feature>
<name>A0A8C4Y3S2_9SAUR</name>
<evidence type="ECO:0000256" key="11">
    <source>
        <dbReference type="SAM" id="MobiDB-lite"/>
    </source>
</evidence>
<evidence type="ECO:0000313" key="16">
    <source>
        <dbReference type="Ensembl" id="ENSGEVP00005017486.1"/>
    </source>
</evidence>
<evidence type="ECO:0000256" key="6">
    <source>
        <dbReference type="ARBA" id="ARBA00023008"/>
    </source>
</evidence>
<dbReference type="FunFam" id="1.20.120.770:FF:000001">
    <property type="entry name" value="Amyloid beta A4 protein-like isoform 1"/>
    <property type="match status" value="1"/>
</dbReference>
<feature type="disulfide bond" evidence="10">
    <location>
        <begin position="109"/>
        <end position="137"/>
    </location>
</feature>
<evidence type="ECO:0000313" key="17">
    <source>
        <dbReference type="Proteomes" id="UP000694390"/>
    </source>
</evidence>
<reference evidence="16" key="2">
    <citation type="submission" date="2025-08" db="UniProtKB">
        <authorList>
            <consortium name="Ensembl"/>
        </authorList>
    </citation>
    <scope>IDENTIFICATION</scope>
</reference>